<comment type="caution">
    <text evidence="2">The sequence shown here is derived from an EMBL/GenBank/DDBJ whole genome shotgun (WGS) entry which is preliminary data.</text>
</comment>
<protein>
    <submittedName>
        <fullName evidence="2">Uncharacterized protein</fullName>
    </submittedName>
</protein>
<feature type="signal peptide" evidence="1">
    <location>
        <begin position="1"/>
        <end position="24"/>
    </location>
</feature>
<evidence type="ECO:0000313" key="2">
    <source>
        <dbReference type="EMBL" id="MEN3745551.1"/>
    </source>
</evidence>
<dbReference type="Proteomes" id="UP001427805">
    <property type="component" value="Unassembled WGS sequence"/>
</dbReference>
<reference evidence="2 3" key="1">
    <citation type="submission" date="2024-05" db="EMBL/GenBank/DDBJ databases">
        <title>Sphingomonas sp. HF-S3 16S ribosomal RNA gene Genome sequencing and assembly.</title>
        <authorList>
            <person name="Lee H."/>
        </authorList>
    </citation>
    <scope>NUCLEOTIDE SEQUENCE [LARGE SCALE GENOMIC DNA]</scope>
    <source>
        <strain evidence="2 3">HF-S3</strain>
    </source>
</reference>
<dbReference type="EMBL" id="JBDIZK010000001">
    <property type="protein sequence ID" value="MEN3745551.1"/>
    <property type="molecule type" value="Genomic_DNA"/>
</dbReference>
<name>A0ABV0B4F6_9SPHN</name>
<dbReference type="RefSeq" id="WP_346244563.1">
    <property type="nucleotide sequence ID" value="NZ_JBDIZK010000001.1"/>
</dbReference>
<proteinExistence type="predicted"/>
<evidence type="ECO:0000313" key="3">
    <source>
        <dbReference type="Proteomes" id="UP001427805"/>
    </source>
</evidence>
<keyword evidence="3" id="KW-1185">Reference proteome</keyword>
<organism evidence="2 3">
    <name type="scientific">Sphingomonas rustica</name>
    <dbReference type="NCBI Taxonomy" id="3103142"/>
    <lineage>
        <taxon>Bacteria</taxon>
        <taxon>Pseudomonadati</taxon>
        <taxon>Pseudomonadota</taxon>
        <taxon>Alphaproteobacteria</taxon>
        <taxon>Sphingomonadales</taxon>
        <taxon>Sphingomonadaceae</taxon>
        <taxon>Sphingomonas</taxon>
    </lineage>
</organism>
<accession>A0ABV0B4F6</accession>
<evidence type="ECO:0000256" key="1">
    <source>
        <dbReference type="SAM" id="SignalP"/>
    </source>
</evidence>
<feature type="chain" id="PRO_5046710156" evidence="1">
    <location>
        <begin position="25"/>
        <end position="229"/>
    </location>
</feature>
<gene>
    <name evidence="2" type="ORF">TPR58_00120</name>
</gene>
<keyword evidence="1" id="KW-0732">Signal</keyword>
<sequence length="229" mass="23181">MIRRVGPAMLAAAAALMLPPVAHASGPYAVDDAGITPAGHAQVEAWTTRSRGATLATVIPAVTLPGLPDVEWSLGWAGVRGRGVGDDRLSAQAKLALRHGDAGRPSFALAAGLSLDARSGRPAGGTVYGALTLPIGDRILVHCNAGVGHERGAAAPAAALWGVRAEAAILPERLSAHAELFDTGTSGPAAQFGIRPMVLHGHVDLELVYGHGLAGKGADSLTLGLAARF</sequence>